<protein>
    <submittedName>
        <fullName evidence="1">Chaperone protein HscA</fullName>
    </submittedName>
</protein>
<dbReference type="SUPFAM" id="SSF100934">
    <property type="entry name" value="Heat shock protein 70kD (HSP70), C-terminal subdomain"/>
    <property type="match status" value="1"/>
</dbReference>
<reference evidence="1" key="1">
    <citation type="submission" date="2016-10" db="EMBL/GenBank/DDBJ databases">
        <title>Sequence of Gallionella enrichment culture.</title>
        <authorList>
            <person name="Poehlein A."/>
            <person name="Muehling M."/>
            <person name="Daniel R."/>
        </authorList>
    </citation>
    <scope>NUCLEOTIDE SEQUENCE</scope>
</reference>
<dbReference type="AlphaFoldDB" id="A0A1J5NXZ8"/>
<comment type="caution">
    <text evidence="1">The sequence shown here is derived from an EMBL/GenBank/DDBJ whole genome shotgun (WGS) entry which is preliminary data.</text>
</comment>
<dbReference type="InterPro" id="IPR029048">
    <property type="entry name" value="HSP70_C_sf"/>
</dbReference>
<proteinExistence type="predicted"/>
<dbReference type="EMBL" id="MLJW01008381">
    <property type="protein sequence ID" value="OIQ64137.1"/>
    <property type="molecule type" value="Genomic_DNA"/>
</dbReference>
<accession>A0A1J5NXZ8</accession>
<dbReference type="Gene3D" id="1.20.1270.10">
    <property type="match status" value="1"/>
</dbReference>
<organism evidence="1">
    <name type="scientific">mine drainage metagenome</name>
    <dbReference type="NCBI Taxonomy" id="410659"/>
    <lineage>
        <taxon>unclassified sequences</taxon>
        <taxon>metagenomes</taxon>
        <taxon>ecological metagenomes</taxon>
    </lineage>
</organism>
<evidence type="ECO:0000313" key="1">
    <source>
        <dbReference type="EMBL" id="OIQ64137.1"/>
    </source>
</evidence>
<sequence length="95" mass="10272">MDAKQLLAAIRNAMQADRDLLGPEEDARIHAGMAALAAAEQGDDVERIRAATDELGRSTDAFAARRMNRSIRKALAGQRIDALVSEDEPAQTIAR</sequence>
<gene>
    <name evidence="1" type="primary">hscA_13</name>
    <name evidence="1" type="ORF">GALL_543140</name>
</gene>
<name>A0A1J5NXZ8_9ZZZZ</name>